<dbReference type="InterPro" id="IPR050954">
    <property type="entry name" value="ET_IronSulfur_Cluster-Binding"/>
</dbReference>
<feature type="domain" description="4Fe-4S ferredoxin-type" evidence="5">
    <location>
        <begin position="80"/>
        <end position="109"/>
    </location>
</feature>
<name>S7UPQ7_DESML</name>
<proteinExistence type="predicted"/>
<evidence type="ECO:0000256" key="4">
    <source>
        <dbReference type="ARBA" id="ARBA00023014"/>
    </source>
</evidence>
<keyword evidence="2" id="KW-0479">Metal-binding</keyword>
<gene>
    <name evidence="6" type="ORF">dsmv_0729</name>
</gene>
<comment type="caution">
    <text evidence="6">The sequence shown here is derived from an EMBL/GenBank/DDBJ whole genome shotgun (WGS) entry which is preliminary data.</text>
</comment>
<dbReference type="InterPro" id="IPR017896">
    <property type="entry name" value="4Fe4S_Fe-S-bd"/>
</dbReference>
<dbReference type="PANTHER" id="PTHR43177">
    <property type="entry name" value="PROTEIN NRFC"/>
    <property type="match status" value="1"/>
</dbReference>
<dbReference type="GO" id="GO:0046872">
    <property type="term" value="F:metal ion binding"/>
    <property type="evidence" value="ECO:0007669"/>
    <property type="project" value="UniProtKB-KW"/>
</dbReference>
<dbReference type="CDD" id="cd10551">
    <property type="entry name" value="PsrB"/>
    <property type="match status" value="1"/>
</dbReference>
<dbReference type="SUPFAM" id="SSF54862">
    <property type="entry name" value="4Fe-4S ferredoxins"/>
    <property type="match status" value="1"/>
</dbReference>
<dbReference type="EMBL" id="ATHJ01000105">
    <property type="protein sequence ID" value="EPR36024.1"/>
    <property type="molecule type" value="Genomic_DNA"/>
</dbReference>
<evidence type="ECO:0000256" key="1">
    <source>
        <dbReference type="ARBA" id="ARBA00022485"/>
    </source>
</evidence>
<dbReference type="PROSITE" id="PS51379">
    <property type="entry name" value="4FE4S_FER_2"/>
    <property type="match status" value="3"/>
</dbReference>
<accession>S7UPQ7</accession>
<dbReference type="AlphaFoldDB" id="S7UPQ7"/>
<sequence>MPRWGMVVDLRKCIGCESCVTACSEFHHVHGNRWRRVIDCADNPVSDRQRLFVHQSCMHCDDPPCVMVCPTTASYIRSDGIVLIDHDKCVGCGSCVLACPYGARTVLKADNVVVGESELMGSDVRSRIDKKGLCTKCTFCHTRIDEGLGKGLTPGEDEAATPMCVATCSSGALHFGDLDDPDSRINHLIRDNLTTQMQVQMSTGPAVFFIVPEWWSAYCEQASPGEKD</sequence>
<dbReference type="Proteomes" id="UP000014977">
    <property type="component" value="Unassembled WGS sequence"/>
</dbReference>
<dbReference type="GO" id="GO:0051539">
    <property type="term" value="F:4 iron, 4 sulfur cluster binding"/>
    <property type="evidence" value="ECO:0007669"/>
    <property type="project" value="UniProtKB-KW"/>
</dbReference>
<evidence type="ECO:0000259" key="5">
    <source>
        <dbReference type="PROSITE" id="PS51379"/>
    </source>
</evidence>
<evidence type="ECO:0000313" key="7">
    <source>
        <dbReference type="Proteomes" id="UP000014977"/>
    </source>
</evidence>
<protein>
    <submittedName>
        <fullName evidence="6">4Fe-4S ferredoxin, iron-sulpur binding domain-containing protein</fullName>
    </submittedName>
</protein>
<evidence type="ECO:0000313" key="6">
    <source>
        <dbReference type="EMBL" id="EPR36024.1"/>
    </source>
</evidence>
<dbReference type="eggNOG" id="COG0437">
    <property type="taxonomic scope" value="Bacteria"/>
</dbReference>
<keyword evidence="3" id="KW-0408">Iron</keyword>
<dbReference type="Pfam" id="PF13247">
    <property type="entry name" value="Fer4_11"/>
    <property type="match status" value="1"/>
</dbReference>
<evidence type="ECO:0000256" key="3">
    <source>
        <dbReference type="ARBA" id="ARBA00023004"/>
    </source>
</evidence>
<evidence type="ECO:0000256" key="2">
    <source>
        <dbReference type="ARBA" id="ARBA00022723"/>
    </source>
</evidence>
<dbReference type="STRING" id="897.B2D07_16310"/>
<feature type="domain" description="4Fe-4S ferredoxin-type" evidence="5">
    <location>
        <begin position="4"/>
        <end position="33"/>
    </location>
</feature>
<dbReference type="PROSITE" id="PS00198">
    <property type="entry name" value="4FE4S_FER_1"/>
    <property type="match status" value="1"/>
</dbReference>
<dbReference type="Gene3D" id="3.30.70.20">
    <property type="match status" value="2"/>
</dbReference>
<keyword evidence="7" id="KW-1185">Reference proteome</keyword>
<reference evidence="6 7" key="1">
    <citation type="journal article" date="2013" name="Genome Announc.">
        <title>Draft genome sequences for three mercury-methylating, sulfate-reducing bacteria.</title>
        <authorList>
            <person name="Brown S.D."/>
            <person name="Hurt R.A.Jr."/>
            <person name="Gilmour C.C."/>
            <person name="Elias D.A."/>
        </authorList>
    </citation>
    <scope>NUCLEOTIDE SEQUENCE [LARGE SCALE GENOMIC DNA]</scope>
    <source>
        <strain evidence="6 7">DSM 2059</strain>
    </source>
</reference>
<dbReference type="Pfam" id="PF12797">
    <property type="entry name" value="Fer4_2"/>
    <property type="match status" value="1"/>
</dbReference>
<keyword evidence="4" id="KW-0411">Iron-sulfur</keyword>
<dbReference type="InterPro" id="IPR017900">
    <property type="entry name" value="4Fe4S_Fe_S_CS"/>
</dbReference>
<dbReference type="PANTHER" id="PTHR43177:SF3">
    <property type="entry name" value="PROTEIN NRFC HOMOLOG"/>
    <property type="match status" value="1"/>
</dbReference>
<keyword evidence="1" id="KW-0004">4Fe-4S</keyword>
<dbReference type="OrthoDB" id="9789030at2"/>
<feature type="domain" description="4Fe-4S ferredoxin-type" evidence="5">
    <location>
        <begin position="49"/>
        <end position="79"/>
    </location>
</feature>
<organism evidence="6 7">
    <name type="scientific">Desulfococcus multivorans DSM 2059</name>
    <dbReference type="NCBI Taxonomy" id="1121405"/>
    <lineage>
        <taxon>Bacteria</taxon>
        <taxon>Pseudomonadati</taxon>
        <taxon>Thermodesulfobacteriota</taxon>
        <taxon>Desulfobacteria</taxon>
        <taxon>Desulfobacterales</taxon>
        <taxon>Desulfococcaceae</taxon>
        <taxon>Desulfococcus</taxon>
    </lineage>
</organism>